<evidence type="ECO:0000313" key="7">
    <source>
        <dbReference type="Proteomes" id="UP000037460"/>
    </source>
</evidence>
<feature type="compositionally biased region" description="Basic and acidic residues" evidence="5">
    <location>
        <begin position="283"/>
        <end position="327"/>
    </location>
</feature>
<keyword evidence="4" id="KW-0413">Isomerase</keyword>
<organism evidence="6 7">
    <name type="scientific">Chrysochromulina tobinii</name>
    <dbReference type="NCBI Taxonomy" id="1460289"/>
    <lineage>
        <taxon>Eukaryota</taxon>
        <taxon>Haptista</taxon>
        <taxon>Haptophyta</taxon>
        <taxon>Prymnesiophyceae</taxon>
        <taxon>Prymnesiales</taxon>
        <taxon>Chrysochromulinaceae</taxon>
        <taxon>Chrysochromulina</taxon>
    </lineage>
</organism>
<dbReference type="PANTHER" id="PTHR11122">
    <property type="entry name" value="APOSPORY-ASSOCIATED PROTEIN C-RELATED"/>
    <property type="match status" value="1"/>
</dbReference>
<gene>
    <name evidence="6" type="ORF">Ctob_014049</name>
</gene>
<comment type="catalytic activity">
    <reaction evidence="1">
        <text>alpha-D-glucose 6-phosphate = beta-D-glucose 6-phosphate</text>
        <dbReference type="Rhea" id="RHEA:16249"/>
        <dbReference type="ChEBI" id="CHEBI:58225"/>
        <dbReference type="ChEBI" id="CHEBI:58247"/>
        <dbReference type="EC" id="5.1.3.15"/>
    </reaction>
</comment>
<evidence type="ECO:0000256" key="3">
    <source>
        <dbReference type="ARBA" id="ARBA00012083"/>
    </source>
</evidence>
<dbReference type="AlphaFoldDB" id="A0A0M0KAY3"/>
<feature type="region of interest" description="Disordered" evidence="5">
    <location>
        <begin position="254"/>
        <end position="327"/>
    </location>
</feature>
<comment type="caution">
    <text evidence="6">The sequence shown here is derived from an EMBL/GenBank/DDBJ whole genome shotgun (WGS) entry which is preliminary data.</text>
</comment>
<sequence length="487" mass="51409">MFVSSKTVFGDGKAIRGGVPVCFPQFAARGAYQKHGFCRNSAEWTVVRTSTEPYPCVVLGLTDSPATKELWPFAFKLRYSVTLDSDASLSMSLAVMNSGDQPIEFTTALHTYLACADMGGVTVHGLSGLKYDDSVAGVEAAVQDGAPLALKGEVDRIYWETPRSLYVVEGERSIRMLKMGFPDAVVWNIGEAKASTLADLGSDEWKNYICLEAAAIGKPVVLVPSASWNGGQTLTVMPAKTALAECEKAAAEGSKASASEAAAAPPKVAKEAAMPNEKGAPAAEKKDGKPSPEEIEKMKAEKAAKPKEEKPKEVKVEPSADDKAAKEAAKAKEKLLKTVIKEGGKKGVEIEGAAEMGGLDFFCTTIESPEGDQALLLTAMQAMNADPDPLAEERKGCSGFVGKMIFSAGTAQLAIVAYVPKPESNKSSSKVDVTAWIQAVCAAVDGTVTNPKSDAPPQFINEGKPFECPHGGHFAEAVRASAPREIA</sequence>
<evidence type="ECO:0000256" key="5">
    <source>
        <dbReference type="SAM" id="MobiDB-lite"/>
    </source>
</evidence>
<dbReference type="GO" id="GO:0005975">
    <property type="term" value="P:carbohydrate metabolic process"/>
    <property type="evidence" value="ECO:0007669"/>
    <property type="project" value="InterPro"/>
</dbReference>
<dbReference type="OrthoDB" id="1659429at2759"/>
<dbReference type="InterPro" id="IPR014718">
    <property type="entry name" value="GH-type_carb-bd"/>
</dbReference>
<feature type="compositionally biased region" description="Low complexity" evidence="5">
    <location>
        <begin position="254"/>
        <end position="273"/>
    </location>
</feature>
<protein>
    <recommendedName>
        <fullName evidence="3">glucose-6-phosphate 1-epimerase</fullName>
        <ecNumber evidence="3">5.1.3.15</ecNumber>
    </recommendedName>
</protein>
<dbReference type="InterPro" id="IPR011013">
    <property type="entry name" value="Gal_mutarotase_sf_dom"/>
</dbReference>
<dbReference type="CDD" id="cd09020">
    <property type="entry name" value="D-hex-6-P-epi_like"/>
    <property type="match status" value="1"/>
</dbReference>
<dbReference type="SUPFAM" id="SSF74650">
    <property type="entry name" value="Galactose mutarotase-like"/>
    <property type="match status" value="1"/>
</dbReference>
<evidence type="ECO:0000256" key="2">
    <source>
        <dbReference type="ARBA" id="ARBA00005866"/>
    </source>
</evidence>
<dbReference type="GO" id="GO:0047938">
    <property type="term" value="F:glucose-6-phosphate 1-epimerase activity"/>
    <property type="evidence" value="ECO:0007669"/>
    <property type="project" value="UniProtKB-EC"/>
</dbReference>
<dbReference type="InterPro" id="IPR025532">
    <property type="entry name" value="G6P_1-epimerase"/>
</dbReference>
<dbReference type="InterPro" id="IPR008183">
    <property type="entry name" value="Aldose_1/G6P_1-epimerase"/>
</dbReference>
<keyword evidence="7" id="KW-1185">Reference proteome</keyword>
<accession>A0A0M0KAY3</accession>
<proteinExistence type="inferred from homology"/>
<dbReference type="Gene3D" id="2.70.98.10">
    <property type="match status" value="1"/>
</dbReference>
<evidence type="ECO:0000256" key="1">
    <source>
        <dbReference type="ARBA" id="ARBA00001096"/>
    </source>
</evidence>
<dbReference type="EC" id="5.1.3.15" evidence="3"/>
<dbReference type="Proteomes" id="UP000037460">
    <property type="component" value="Unassembled WGS sequence"/>
</dbReference>
<dbReference type="PANTHER" id="PTHR11122:SF13">
    <property type="entry name" value="GLUCOSE-6-PHOSPHATE 1-EPIMERASE"/>
    <property type="match status" value="1"/>
</dbReference>
<evidence type="ECO:0000313" key="6">
    <source>
        <dbReference type="EMBL" id="KOO35772.1"/>
    </source>
</evidence>
<dbReference type="GO" id="GO:0005737">
    <property type="term" value="C:cytoplasm"/>
    <property type="evidence" value="ECO:0007669"/>
    <property type="project" value="TreeGrafter"/>
</dbReference>
<reference evidence="7" key="1">
    <citation type="journal article" date="2015" name="PLoS Genet.">
        <title>Genome Sequence and Transcriptome Analyses of Chrysochromulina tobin: Metabolic Tools for Enhanced Algal Fitness in the Prominent Order Prymnesiales (Haptophyceae).</title>
        <authorList>
            <person name="Hovde B.T."/>
            <person name="Deodato C.R."/>
            <person name="Hunsperger H.M."/>
            <person name="Ryken S.A."/>
            <person name="Yost W."/>
            <person name="Jha R.K."/>
            <person name="Patterson J."/>
            <person name="Monnat R.J. Jr."/>
            <person name="Barlow S.B."/>
            <person name="Starkenburg S.R."/>
            <person name="Cattolico R.A."/>
        </authorList>
    </citation>
    <scope>NUCLEOTIDE SEQUENCE</scope>
    <source>
        <strain evidence="7">CCMP291</strain>
    </source>
</reference>
<name>A0A0M0KAY3_9EUKA</name>
<dbReference type="Pfam" id="PF01263">
    <property type="entry name" value="Aldose_epim"/>
    <property type="match status" value="1"/>
</dbReference>
<dbReference type="GO" id="GO:0030246">
    <property type="term" value="F:carbohydrate binding"/>
    <property type="evidence" value="ECO:0007669"/>
    <property type="project" value="InterPro"/>
</dbReference>
<comment type="similarity">
    <text evidence="2">Belongs to the glucose-6-phosphate 1-epimerase family.</text>
</comment>
<dbReference type="EMBL" id="JWZX01000757">
    <property type="protein sequence ID" value="KOO35772.1"/>
    <property type="molecule type" value="Genomic_DNA"/>
</dbReference>
<evidence type="ECO:0000256" key="4">
    <source>
        <dbReference type="ARBA" id="ARBA00023235"/>
    </source>
</evidence>